<dbReference type="STRING" id="1465490.SAMN05444277_10488"/>
<proteinExistence type="predicted"/>
<dbReference type="SUPFAM" id="SSF52540">
    <property type="entry name" value="P-loop containing nucleoside triphosphate hydrolases"/>
    <property type="match status" value="1"/>
</dbReference>
<dbReference type="GO" id="GO:0016301">
    <property type="term" value="F:kinase activity"/>
    <property type="evidence" value="ECO:0007669"/>
    <property type="project" value="UniProtKB-KW"/>
</dbReference>
<keyword evidence="1" id="KW-0808">Transferase</keyword>
<reference evidence="1 2" key="1">
    <citation type="submission" date="2016-10" db="EMBL/GenBank/DDBJ databases">
        <authorList>
            <person name="de Groot N.N."/>
        </authorList>
    </citation>
    <scope>NUCLEOTIDE SEQUENCE [LARGE SCALE GENOMIC DNA]</scope>
    <source>
        <strain evidence="1 2">DSM 28286</strain>
    </source>
</reference>
<dbReference type="PANTHER" id="PTHR37807">
    <property type="entry name" value="OS07G0160300 PROTEIN"/>
    <property type="match status" value="1"/>
</dbReference>
<dbReference type="OrthoDB" id="1201990at2"/>
<dbReference type="AlphaFoldDB" id="A0A1I5UXL8"/>
<evidence type="ECO:0000313" key="1">
    <source>
        <dbReference type="EMBL" id="SFP99797.1"/>
    </source>
</evidence>
<sequence length="183" mass="20922">MHKPLLTVITGRPASGKTTLAHKLSREINCPVISRDELKEGYINTIGDTYNKPGNEADWHIYNTFFEVVGFLISKNISFIAEAAFQHKSWEEKLLNFSHRATIKIIICDAPLATTRQRFEQRLSDDSSREKFHNDRFVNEEGELNVLLTDEYKPVNINLPTLKVDTKEGYDPGLKDIINFIGL</sequence>
<evidence type="ECO:0000313" key="2">
    <source>
        <dbReference type="Proteomes" id="UP000199031"/>
    </source>
</evidence>
<keyword evidence="2" id="KW-1185">Reference proteome</keyword>
<organism evidence="1 2">
    <name type="scientific">Parafilimonas terrae</name>
    <dbReference type="NCBI Taxonomy" id="1465490"/>
    <lineage>
        <taxon>Bacteria</taxon>
        <taxon>Pseudomonadati</taxon>
        <taxon>Bacteroidota</taxon>
        <taxon>Chitinophagia</taxon>
        <taxon>Chitinophagales</taxon>
        <taxon>Chitinophagaceae</taxon>
        <taxon>Parafilimonas</taxon>
    </lineage>
</organism>
<dbReference type="Pfam" id="PF13671">
    <property type="entry name" value="AAA_33"/>
    <property type="match status" value="1"/>
</dbReference>
<protein>
    <submittedName>
        <fullName evidence="1">Predicted kinase</fullName>
    </submittedName>
</protein>
<dbReference type="PANTHER" id="PTHR37807:SF3">
    <property type="entry name" value="OS07G0160300 PROTEIN"/>
    <property type="match status" value="1"/>
</dbReference>
<name>A0A1I5UXL8_9BACT</name>
<dbReference type="Proteomes" id="UP000199031">
    <property type="component" value="Unassembled WGS sequence"/>
</dbReference>
<dbReference type="Gene3D" id="3.40.50.300">
    <property type="entry name" value="P-loop containing nucleotide triphosphate hydrolases"/>
    <property type="match status" value="1"/>
</dbReference>
<dbReference type="EMBL" id="FOXQ01000004">
    <property type="protein sequence ID" value="SFP99797.1"/>
    <property type="molecule type" value="Genomic_DNA"/>
</dbReference>
<dbReference type="InterPro" id="IPR027417">
    <property type="entry name" value="P-loop_NTPase"/>
</dbReference>
<accession>A0A1I5UXL8</accession>
<keyword evidence="1" id="KW-0418">Kinase</keyword>
<gene>
    <name evidence="1" type="ORF">SAMN05444277_10488</name>
</gene>